<evidence type="ECO:0000313" key="1">
    <source>
        <dbReference type="EMBL" id="TGX98015.1"/>
    </source>
</evidence>
<dbReference type="Proteomes" id="UP000307720">
    <property type="component" value="Unassembled WGS sequence"/>
</dbReference>
<gene>
    <name evidence="1" type="ORF">E5357_10635</name>
</gene>
<evidence type="ECO:0000313" key="2">
    <source>
        <dbReference type="Proteomes" id="UP000307720"/>
    </source>
</evidence>
<accession>A0AC61R039</accession>
<keyword evidence="2" id="KW-1185">Reference proteome</keyword>
<reference evidence="1" key="1">
    <citation type="submission" date="2019-04" db="EMBL/GenBank/DDBJ databases">
        <title>Microbes associate with the intestines of laboratory mice.</title>
        <authorList>
            <person name="Navarre W."/>
            <person name="Wong E."/>
            <person name="Huang K."/>
            <person name="Tropini C."/>
            <person name="Ng K."/>
            <person name="Yu B."/>
        </authorList>
    </citation>
    <scope>NUCLEOTIDE SEQUENCE</scope>
    <source>
        <strain evidence="1">NM72_1-8</strain>
    </source>
</reference>
<protein>
    <submittedName>
        <fullName evidence="1">FtsX-like permease family protein</fullName>
    </submittedName>
</protein>
<sequence length="393" mass="41785">MIFQSLKMAWSAILSNKMRSFLTMLGIIIGVVSLVVLVSIVSGATDSVTEQINSIGTNLLTVRITDDKENPLKLSELSEIAEKEEIGETAPIAQTGATAKSGYTSDDITVYGTTGAYYNIQGLTLAAGRFLKKSDMDNNTYVAVLNQTAAEEIFGTTNVIGEEISLDGRGFRIVGVLAEEESAVSSLTSGTLEAYIPYTTIIRMADNIFHITSFYASSADEDSMDAAESTLKTWMLERFGNDEDAFTIINQSALMETMGSVTNTLALMLGGIAGISLLVGGIGIMNIMLVSVTERTKEIGIRKAIGAGRASIMMQFLIEALMVSLMGCLAGIVLSVGILYLAGMAMEEMSFHISMGVVWVAVGFSVLIGVVFGIYPAGKAAGKPPIEALRYSG</sequence>
<comment type="caution">
    <text evidence="1">The sequence shown here is derived from an EMBL/GenBank/DDBJ whole genome shotgun (WGS) entry which is preliminary data.</text>
</comment>
<name>A0AC61R039_9FIRM</name>
<dbReference type="EMBL" id="SRZB01000023">
    <property type="protein sequence ID" value="TGX98015.1"/>
    <property type="molecule type" value="Genomic_DNA"/>
</dbReference>
<organism evidence="1 2">
    <name type="scientific">Hominisplanchenecus murintestinalis</name>
    <dbReference type="NCBI Taxonomy" id="2941517"/>
    <lineage>
        <taxon>Bacteria</taxon>
        <taxon>Bacillati</taxon>
        <taxon>Bacillota</taxon>
        <taxon>Clostridia</taxon>
        <taxon>Lachnospirales</taxon>
        <taxon>Lachnospiraceae</taxon>
        <taxon>Hominisplanchenecus</taxon>
    </lineage>
</organism>
<proteinExistence type="predicted"/>